<dbReference type="InterPro" id="IPR036291">
    <property type="entry name" value="NAD(P)-bd_dom_sf"/>
</dbReference>
<dbReference type="GO" id="GO:0015297">
    <property type="term" value="F:antiporter activity"/>
    <property type="evidence" value="ECO:0007669"/>
    <property type="project" value="InterPro"/>
</dbReference>
<dbReference type="Gene3D" id="3.40.50.720">
    <property type="entry name" value="NAD(P)-binding Rossmann-like Domain"/>
    <property type="match status" value="1"/>
</dbReference>
<accession>A0A6S6S695</accession>
<protein>
    <submittedName>
        <fullName evidence="10">Glutathione-regulated potassium-efflux system protein KefB</fullName>
    </submittedName>
</protein>
<sequence length="539" mass="60430">MEHILVIFIITIAIATILNVFLKKLDIPTVIGYILSGLAISTMFHFAQDSKEMLSHLAEFGIVFLMFTIGLEFSMTHLKSMKKEVFVYGGLEVILSGLLFTALSSWILELEMKTAIIVGFALSLSSTAIVLKILNENKEIRSNYGRIALGILLFQDLAVIPILLMISFFGSQTDSLGVLLFETFVSALVVFFIIFVGGKYFIERFFDWITSTDSEEIFLGAVILGVVSASVLAEYFGFSYSLGAFLAGMALSETKYRYRIEADLVPFRDILLGVFFVTIGMQINLESFITYGDIILMLLVGVLLLKGLLIFVMLQFFIPKRTALKSALALFQVGEFALAVFALAYSQSLIDEKLNQIMIITIVVSMIITPFVLRNISKLANIFFKEPVDLEEHALIGERYRNHIVICGYGPVGKILAKKFREQQLLYVILEHNVKVVDKAIEEGEKAIFLANAAQKMVLEHFNVDESIAIIVTIENAIQMQLICENIVTFNRQVNSIVKVVNTQEKEMIESLGINHVLNGKELIADRLLQEALECRLEQ</sequence>
<feature type="transmembrane region" description="Helical" evidence="7">
    <location>
        <begin position="53"/>
        <end position="73"/>
    </location>
</feature>
<organism evidence="10">
    <name type="scientific">uncultured Sulfurovum sp</name>
    <dbReference type="NCBI Taxonomy" id="269237"/>
    <lineage>
        <taxon>Bacteria</taxon>
        <taxon>Pseudomonadati</taxon>
        <taxon>Campylobacterota</taxon>
        <taxon>Epsilonproteobacteria</taxon>
        <taxon>Campylobacterales</taxon>
        <taxon>Sulfurovaceae</taxon>
        <taxon>Sulfurovum</taxon>
        <taxon>environmental samples</taxon>
    </lineage>
</organism>
<evidence type="ECO:0000256" key="2">
    <source>
        <dbReference type="ARBA" id="ARBA00005551"/>
    </source>
</evidence>
<proteinExistence type="inferred from homology"/>
<keyword evidence="3" id="KW-0813">Transport</keyword>
<evidence type="ECO:0000256" key="7">
    <source>
        <dbReference type="SAM" id="Phobius"/>
    </source>
</evidence>
<name>A0A6S6S695_9BACT</name>
<dbReference type="EMBL" id="CACVAS010000020">
    <property type="protein sequence ID" value="CAA6801776.1"/>
    <property type="molecule type" value="Genomic_DNA"/>
</dbReference>
<comment type="subcellular location">
    <subcellularLocation>
        <location evidence="1">Membrane</location>
        <topology evidence="1">Multi-pass membrane protein</topology>
    </subcellularLocation>
</comment>
<evidence type="ECO:0000259" key="9">
    <source>
        <dbReference type="Pfam" id="PF02254"/>
    </source>
</evidence>
<evidence type="ECO:0000256" key="1">
    <source>
        <dbReference type="ARBA" id="ARBA00004141"/>
    </source>
</evidence>
<feature type="transmembrane region" description="Helical" evidence="7">
    <location>
        <begin position="29"/>
        <end position="47"/>
    </location>
</feature>
<keyword evidence="4 7" id="KW-0812">Transmembrane</keyword>
<evidence type="ECO:0000256" key="3">
    <source>
        <dbReference type="ARBA" id="ARBA00022448"/>
    </source>
</evidence>
<dbReference type="PANTHER" id="PTHR42751:SF3">
    <property type="entry name" value="SODIUM_GLUTAMATE SYMPORTER"/>
    <property type="match status" value="1"/>
</dbReference>
<gene>
    <name evidence="10" type="ORF">HELGO_WM2494</name>
</gene>
<keyword evidence="5 7" id="KW-1133">Transmembrane helix</keyword>
<evidence type="ECO:0000256" key="4">
    <source>
        <dbReference type="ARBA" id="ARBA00022692"/>
    </source>
</evidence>
<feature type="transmembrane region" description="Helical" evidence="7">
    <location>
        <begin position="6"/>
        <end position="22"/>
    </location>
</feature>
<feature type="transmembrane region" description="Helical" evidence="7">
    <location>
        <begin position="85"/>
        <end position="108"/>
    </location>
</feature>
<evidence type="ECO:0000259" key="8">
    <source>
        <dbReference type="Pfam" id="PF00999"/>
    </source>
</evidence>
<dbReference type="GO" id="GO:1902600">
    <property type="term" value="P:proton transmembrane transport"/>
    <property type="evidence" value="ECO:0007669"/>
    <property type="project" value="InterPro"/>
</dbReference>
<dbReference type="GO" id="GO:0016020">
    <property type="term" value="C:membrane"/>
    <property type="evidence" value="ECO:0007669"/>
    <property type="project" value="UniProtKB-SubCell"/>
</dbReference>
<feature type="transmembrane region" description="Helical" evidence="7">
    <location>
        <begin position="176"/>
        <end position="196"/>
    </location>
</feature>
<keyword evidence="6 7" id="KW-0472">Membrane</keyword>
<dbReference type="Pfam" id="PF02254">
    <property type="entry name" value="TrkA_N"/>
    <property type="match status" value="1"/>
</dbReference>
<dbReference type="Gene3D" id="1.20.1530.20">
    <property type="match status" value="1"/>
</dbReference>
<dbReference type="SUPFAM" id="SSF51735">
    <property type="entry name" value="NAD(P)-binding Rossmann-fold domains"/>
    <property type="match status" value="1"/>
</dbReference>
<evidence type="ECO:0000313" key="10">
    <source>
        <dbReference type="EMBL" id="CAA6801776.1"/>
    </source>
</evidence>
<comment type="similarity">
    <text evidence="2">Belongs to the monovalent cation:proton antiporter 2 (CPA2) transporter (TC 2.A.37) family.</text>
</comment>
<dbReference type="Pfam" id="PF00999">
    <property type="entry name" value="Na_H_Exchanger"/>
    <property type="match status" value="1"/>
</dbReference>
<evidence type="ECO:0000256" key="5">
    <source>
        <dbReference type="ARBA" id="ARBA00022989"/>
    </source>
</evidence>
<feature type="transmembrane region" description="Helical" evidence="7">
    <location>
        <begin position="147"/>
        <end position="170"/>
    </location>
</feature>
<feature type="transmembrane region" description="Helical" evidence="7">
    <location>
        <begin position="270"/>
        <end position="289"/>
    </location>
</feature>
<feature type="transmembrane region" description="Helical" evidence="7">
    <location>
        <begin position="326"/>
        <end position="345"/>
    </location>
</feature>
<dbReference type="PANTHER" id="PTHR42751">
    <property type="entry name" value="SODIUM/HYDROGEN EXCHANGER FAMILY/TRKA DOMAIN PROTEIN"/>
    <property type="match status" value="1"/>
</dbReference>
<dbReference type="InterPro" id="IPR003148">
    <property type="entry name" value="RCK_N"/>
</dbReference>
<dbReference type="InterPro" id="IPR038770">
    <property type="entry name" value="Na+/solute_symporter_sf"/>
</dbReference>
<dbReference type="InterPro" id="IPR006153">
    <property type="entry name" value="Cation/H_exchanger_TM"/>
</dbReference>
<feature type="transmembrane region" description="Helical" evidence="7">
    <location>
        <begin position="357"/>
        <end position="376"/>
    </location>
</feature>
<feature type="domain" description="RCK N-terminal" evidence="9">
    <location>
        <begin position="404"/>
        <end position="519"/>
    </location>
</feature>
<feature type="transmembrane region" description="Helical" evidence="7">
    <location>
        <begin position="114"/>
        <end position="135"/>
    </location>
</feature>
<feature type="domain" description="Cation/H+ exchanger transmembrane" evidence="8">
    <location>
        <begin position="11"/>
        <end position="374"/>
    </location>
</feature>
<dbReference type="AlphaFoldDB" id="A0A6S6S695"/>
<feature type="transmembrane region" description="Helical" evidence="7">
    <location>
        <begin position="217"/>
        <end position="233"/>
    </location>
</feature>
<reference evidence="10" key="1">
    <citation type="submission" date="2020-01" db="EMBL/GenBank/DDBJ databases">
        <authorList>
            <person name="Meier V. D."/>
            <person name="Meier V D."/>
        </authorList>
    </citation>
    <scope>NUCLEOTIDE SEQUENCE</scope>
    <source>
        <strain evidence="10">HLG_WM_MAG_01</strain>
    </source>
</reference>
<feature type="transmembrane region" description="Helical" evidence="7">
    <location>
        <begin position="295"/>
        <end position="314"/>
    </location>
</feature>
<evidence type="ECO:0000256" key="6">
    <source>
        <dbReference type="ARBA" id="ARBA00023136"/>
    </source>
</evidence>
<dbReference type="GO" id="GO:0006813">
    <property type="term" value="P:potassium ion transport"/>
    <property type="evidence" value="ECO:0007669"/>
    <property type="project" value="InterPro"/>
</dbReference>